<feature type="region of interest" description="Disordered" evidence="1">
    <location>
        <begin position="86"/>
        <end position="114"/>
    </location>
</feature>
<sequence length="664" mass="73096">AVTQAGHVGKRLRASVHQPANPTDVSGASSPAGLPALFYPRCARRPPGTSGAEALAAAPAARRPQLRPLRLRRLCWTRGSLISTTDTRSTRRCHPQHPRHHHPRPAAISRNPFDPQSRIPLPHPFGEFHFGCESSFIRRRNERERERVRFVNEGYERLKETLPFENKDKRISKQMERQWKTNRQAGDEAVPAGSLNSTRANEPIKIAGLPLSNRCRRDLQHRRAAANRTTKSDRAGPVFAEKAVARPAVGIPGLPTDCHRRQQKKGRAPQPPLWLVGSARLLGSAGSERECRVRIRVQGAEYEVQECEYECRRSPPANVRQDMQCTQDGARVGTAGAVMSFSASSQQPRQASPQSILMLGVDVAHELHGGSEGHGASKKKARVQQHEEGAGAAAEHGAPPPAVVLGGQLEVGQRHRHAGRHGQQDDVHHGQDAVQGVVLPPHTPLTDTGAEAEEAADEAVHGPGLVAGHGGGSPWGCSLCDRSVQAGRRVLAGHAARMVVSGKPRNSHRHSSSSTVDQGSAWVREGEQEGGQQHVAGGQRSPPSRRRKNIRQDTKPAMPEVKAYSTMPAELMLPWVVHVEQAEQRHDEQAGQHYWYNMRKNMNCDDFMPYFLLYNGGKLDGFGFAMTANYNGEYYEHPTVSVAGTFTTAHVYMYKRPWTKLCVF</sequence>
<evidence type="ECO:0000259" key="2">
    <source>
        <dbReference type="Pfam" id="PF00010"/>
    </source>
</evidence>
<dbReference type="Pfam" id="PF00010">
    <property type="entry name" value="HLH"/>
    <property type="match status" value="1"/>
</dbReference>
<proteinExistence type="predicted"/>
<feature type="compositionally biased region" description="Basic residues" evidence="1">
    <location>
        <begin position="90"/>
        <end position="104"/>
    </location>
</feature>
<feature type="domain" description="BHLH" evidence="2">
    <location>
        <begin position="139"/>
        <end position="173"/>
    </location>
</feature>
<accession>A0A1I8FB74</accession>
<feature type="region of interest" description="Disordered" evidence="1">
    <location>
        <begin position="250"/>
        <end position="272"/>
    </location>
</feature>
<dbReference type="Gene3D" id="4.10.280.10">
    <property type="entry name" value="Helix-loop-helix DNA-binding domain"/>
    <property type="match status" value="1"/>
</dbReference>
<feature type="region of interest" description="Disordered" evidence="1">
    <location>
        <begin position="367"/>
        <end position="404"/>
    </location>
</feature>
<organism evidence="3 4">
    <name type="scientific">Macrostomum lignano</name>
    <dbReference type="NCBI Taxonomy" id="282301"/>
    <lineage>
        <taxon>Eukaryota</taxon>
        <taxon>Metazoa</taxon>
        <taxon>Spiralia</taxon>
        <taxon>Lophotrochozoa</taxon>
        <taxon>Platyhelminthes</taxon>
        <taxon>Rhabditophora</taxon>
        <taxon>Macrostomorpha</taxon>
        <taxon>Macrostomida</taxon>
        <taxon>Macrostomidae</taxon>
        <taxon>Macrostomum</taxon>
    </lineage>
</organism>
<feature type="region of interest" description="Disordered" evidence="1">
    <location>
        <begin position="499"/>
        <end position="557"/>
    </location>
</feature>
<name>A0A1I8FB74_9PLAT</name>
<dbReference type="Proteomes" id="UP000095280">
    <property type="component" value="Unplaced"/>
</dbReference>
<dbReference type="InterPro" id="IPR036638">
    <property type="entry name" value="HLH_DNA-bd_sf"/>
</dbReference>
<dbReference type="WBParaSite" id="maker-unitig_27033-snap-gene-0.2-mRNA-1">
    <property type="protein sequence ID" value="maker-unitig_27033-snap-gene-0.2-mRNA-1"/>
    <property type="gene ID" value="maker-unitig_27033-snap-gene-0.2"/>
</dbReference>
<dbReference type="InterPro" id="IPR011598">
    <property type="entry name" value="bHLH_dom"/>
</dbReference>
<feature type="compositionally biased region" description="Polar residues" evidence="1">
    <location>
        <begin position="18"/>
        <end position="29"/>
    </location>
</feature>
<dbReference type="GO" id="GO:0046983">
    <property type="term" value="F:protein dimerization activity"/>
    <property type="evidence" value="ECO:0007669"/>
    <property type="project" value="InterPro"/>
</dbReference>
<dbReference type="SUPFAM" id="SSF47459">
    <property type="entry name" value="HLH, helix-loop-helix DNA-binding domain"/>
    <property type="match status" value="1"/>
</dbReference>
<feature type="region of interest" description="Disordered" evidence="1">
    <location>
        <begin position="1"/>
        <end position="30"/>
    </location>
</feature>
<reference evidence="4" key="1">
    <citation type="submission" date="2016-11" db="UniProtKB">
        <authorList>
            <consortium name="WormBaseParasite"/>
        </authorList>
    </citation>
    <scope>IDENTIFICATION</scope>
</reference>
<evidence type="ECO:0000313" key="3">
    <source>
        <dbReference type="Proteomes" id="UP000095280"/>
    </source>
</evidence>
<feature type="region of interest" description="Disordered" evidence="1">
    <location>
        <begin position="437"/>
        <end position="456"/>
    </location>
</feature>
<evidence type="ECO:0000313" key="4">
    <source>
        <dbReference type="WBParaSite" id="maker-unitig_27033-snap-gene-0.2-mRNA-1"/>
    </source>
</evidence>
<evidence type="ECO:0000256" key="1">
    <source>
        <dbReference type="SAM" id="MobiDB-lite"/>
    </source>
</evidence>
<dbReference type="AlphaFoldDB" id="A0A1I8FB74"/>
<protein>
    <submittedName>
        <fullName evidence="4">BHLH domain-containing protein</fullName>
    </submittedName>
</protein>
<keyword evidence="3" id="KW-1185">Reference proteome</keyword>